<keyword evidence="8 12" id="KW-0472">Membrane</keyword>
<dbReference type="InterPro" id="IPR000462">
    <property type="entry name" value="CDP-OH_P_trans"/>
</dbReference>
<dbReference type="Proteomes" id="UP001165587">
    <property type="component" value="Unassembled WGS sequence"/>
</dbReference>
<dbReference type="GO" id="GO:0016020">
    <property type="term" value="C:membrane"/>
    <property type="evidence" value="ECO:0007669"/>
    <property type="project" value="UniProtKB-SubCell"/>
</dbReference>
<evidence type="ECO:0000313" key="14">
    <source>
        <dbReference type="Proteomes" id="UP001165587"/>
    </source>
</evidence>
<reference evidence="13" key="1">
    <citation type="submission" date="2022-08" db="EMBL/GenBank/DDBJ databases">
        <authorList>
            <person name="Deng Y."/>
            <person name="Han X.-F."/>
            <person name="Zhang Y.-Q."/>
        </authorList>
    </citation>
    <scope>NUCLEOTIDE SEQUENCE</scope>
    <source>
        <strain evidence="13">CPCC 203407</strain>
    </source>
</reference>
<dbReference type="InterPro" id="IPR050324">
    <property type="entry name" value="CDP-alcohol_PTase-I"/>
</dbReference>
<feature type="transmembrane region" description="Helical" evidence="12">
    <location>
        <begin position="120"/>
        <end position="139"/>
    </location>
</feature>
<dbReference type="PANTHER" id="PTHR14269:SF62">
    <property type="entry name" value="CDP-DIACYLGLYCEROL--GLYCEROL-3-PHOSPHATE 3-PHOSPHATIDYLTRANSFERASE 1, CHLOROPLASTIC"/>
    <property type="match status" value="1"/>
</dbReference>
<keyword evidence="4 11" id="KW-0808">Transferase</keyword>
<protein>
    <submittedName>
        <fullName evidence="13">CDP-alcohol phosphatidyltransferase family protein</fullName>
    </submittedName>
</protein>
<evidence type="ECO:0000256" key="3">
    <source>
        <dbReference type="ARBA" id="ARBA00022516"/>
    </source>
</evidence>
<evidence type="ECO:0000313" key="13">
    <source>
        <dbReference type="EMBL" id="MCS5727495.1"/>
    </source>
</evidence>
<evidence type="ECO:0000256" key="10">
    <source>
        <dbReference type="ARBA" id="ARBA00023264"/>
    </source>
</evidence>
<keyword evidence="14" id="KW-1185">Reference proteome</keyword>
<dbReference type="InterPro" id="IPR004570">
    <property type="entry name" value="Phosphatidylglycerol_P_synth"/>
</dbReference>
<dbReference type="Pfam" id="PF01066">
    <property type="entry name" value="CDP-OH_P_transf"/>
    <property type="match status" value="1"/>
</dbReference>
<evidence type="ECO:0000256" key="5">
    <source>
        <dbReference type="ARBA" id="ARBA00022692"/>
    </source>
</evidence>
<comment type="subcellular location">
    <subcellularLocation>
        <location evidence="1">Membrane</location>
        <topology evidence="1">Multi-pass membrane protein</topology>
    </subcellularLocation>
</comment>
<dbReference type="PROSITE" id="PS00379">
    <property type="entry name" value="CDP_ALCOHOL_P_TRANSF"/>
    <property type="match status" value="1"/>
</dbReference>
<dbReference type="GO" id="GO:0046474">
    <property type="term" value="P:glycerophospholipid biosynthetic process"/>
    <property type="evidence" value="ECO:0007669"/>
    <property type="project" value="TreeGrafter"/>
</dbReference>
<comment type="similarity">
    <text evidence="2 11">Belongs to the CDP-alcohol phosphatidyltransferase class-I family.</text>
</comment>
<feature type="transmembrane region" description="Helical" evidence="12">
    <location>
        <begin position="145"/>
        <end position="167"/>
    </location>
</feature>
<keyword evidence="5 12" id="KW-0812">Transmembrane</keyword>
<feature type="transmembrane region" description="Helical" evidence="12">
    <location>
        <begin position="70"/>
        <end position="100"/>
    </location>
</feature>
<evidence type="ECO:0000256" key="4">
    <source>
        <dbReference type="ARBA" id="ARBA00022679"/>
    </source>
</evidence>
<feature type="transmembrane region" description="Helical" evidence="12">
    <location>
        <begin position="6"/>
        <end position="25"/>
    </location>
</feature>
<organism evidence="13 14">
    <name type="scientific">Herbiconiux oxytropis</name>
    <dbReference type="NCBI Taxonomy" id="2970915"/>
    <lineage>
        <taxon>Bacteria</taxon>
        <taxon>Bacillati</taxon>
        <taxon>Actinomycetota</taxon>
        <taxon>Actinomycetes</taxon>
        <taxon>Micrococcales</taxon>
        <taxon>Microbacteriaceae</taxon>
        <taxon>Herbiconiux</taxon>
    </lineage>
</organism>
<keyword evidence="7" id="KW-0443">Lipid metabolism</keyword>
<dbReference type="InterPro" id="IPR043130">
    <property type="entry name" value="CDP-OH_PTrfase_TM_dom"/>
</dbReference>
<gene>
    <name evidence="13" type="ORF">N1028_16495</name>
</gene>
<dbReference type="EMBL" id="JANLCK010000011">
    <property type="protein sequence ID" value="MCS5727495.1"/>
    <property type="molecule type" value="Genomic_DNA"/>
</dbReference>
<evidence type="ECO:0000256" key="8">
    <source>
        <dbReference type="ARBA" id="ARBA00023136"/>
    </source>
</evidence>
<accession>A0AA41XJQ6</accession>
<evidence type="ECO:0000256" key="12">
    <source>
        <dbReference type="SAM" id="Phobius"/>
    </source>
</evidence>
<keyword evidence="6 12" id="KW-1133">Transmembrane helix</keyword>
<evidence type="ECO:0000256" key="1">
    <source>
        <dbReference type="ARBA" id="ARBA00004141"/>
    </source>
</evidence>
<evidence type="ECO:0000256" key="2">
    <source>
        <dbReference type="ARBA" id="ARBA00010441"/>
    </source>
</evidence>
<evidence type="ECO:0000256" key="6">
    <source>
        <dbReference type="ARBA" id="ARBA00022989"/>
    </source>
</evidence>
<keyword evidence="3" id="KW-0444">Lipid biosynthesis</keyword>
<dbReference type="PANTHER" id="PTHR14269">
    <property type="entry name" value="CDP-DIACYLGLYCEROL--GLYCEROL-3-PHOSPHATE 3-PHOSPHATIDYLTRANSFERASE-RELATED"/>
    <property type="match status" value="1"/>
</dbReference>
<feature type="transmembrane region" description="Helical" evidence="12">
    <location>
        <begin position="30"/>
        <end position="50"/>
    </location>
</feature>
<sequence>MNVPNTISIGRLVVLTPLFVVVLLVWESPFWALVVLIVLGITDWADGFIARRFDLTTDLGKKLDPIADRVSQFAVCVTLVAAGIVPMWMAAVLLVADLLLGVTVLVTKPGIVPVRVIGRLRTVLLMVGFPLLLLIEWLAPTNGALVLFGLAWVGVAVLLHAIANLDYTVQLLRDRRAAGPRVRADRAARG</sequence>
<keyword evidence="10" id="KW-1208">Phospholipid metabolism</keyword>
<dbReference type="GO" id="GO:0008444">
    <property type="term" value="F:CDP-diacylglycerol-glycerol-3-phosphate 3-phosphatidyltransferase activity"/>
    <property type="evidence" value="ECO:0007669"/>
    <property type="project" value="InterPro"/>
</dbReference>
<dbReference type="InterPro" id="IPR048254">
    <property type="entry name" value="CDP_ALCOHOL_P_TRANSF_CS"/>
</dbReference>
<proteinExistence type="inferred from homology"/>
<evidence type="ECO:0000256" key="9">
    <source>
        <dbReference type="ARBA" id="ARBA00023209"/>
    </source>
</evidence>
<dbReference type="AlphaFoldDB" id="A0AA41XJQ6"/>
<dbReference type="Gene3D" id="1.20.120.1760">
    <property type="match status" value="1"/>
</dbReference>
<comment type="caution">
    <text evidence="13">The sequence shown here is derived from an EMBL/GenBank/DDBJ whole genome shotgun (WGS) entry which is preliminary data.</text>
</comment>
<keyword evidence="9" id="KW-0594">Phospholipid biosynthesis</keyword>
<name>A0AA41XJQ6_9MICO</name>
<dbReference type="RefSeq" id="WP_259530485.1">
    <property type="nucleotide sequence ID" value="NZ_JANLCK010000011.1"/>
</dbReference>
<dbReference type="PIRSF" id="PIRSF000847">
    <property type="entry name" value="Phos_ph_gly_syn"/>
    <property type="match status" value="1"/>
</dbReference>
<evidence type="ECO:0000256" key="7">
    <source>
        <dbReference type="ARBA" id="ARBA00023098"/>
    </source>
</evidence>
<evidence type="ECO:0000256" key="11">
    <source>
        <dbReference type="RuleBase" id="RU003750"/>
    </source>
</evidence>